<dbReference type="STRING" id="100884.GCA_000269565_01513"/>
<proteinExistence type="inferred from homology"/>
<keyword evidence="4" id="KW-1003">Cell membrane</keyword>
<evidence type="ECO:0000256" key="1">
    <source>
        <dbReference type="ARBA" id="ARBA00004651"/>
    </source>
</evidence>
<evidence type="ECO:0000256" key="2">
    <source>
        <dbReference type="ARBA" id="ARBA00009773"/>
    </source>
</evidence>
<organism evidence="9 10">
    <name type="scientific">Coprobacillus cateniformis</name>
    <dbReference type="NCBI Taxonomy" id="100884"/>
    <lineage>
        <taxon>Bacteria</taxon>
        <taxon>Bacillati</taxon>
        <taxon>Bacillota</taxon>
        <taxon>Erysipelotrichia</taxon>
        <taxon>Erysipelotrichales</taxon>
        <taxon>Coprobacillaceae</taxon>
        <taxon>Coprobacillus</taxon>
    </lineage>
</organism>
<dbReference type="Proteomes" id="UP000003157">
    <property type="component" value="Unassembled WGS sequence"/>
</dbReference>
<feature type="transmembrane region" description="Helical" evidence="8">
    <location>
        <begin position="12"/>
        <end position="30"/>
    </location>
</feature>
<keyword evidence="3" id="KW-0813">Transport</keyword>
<feature type="transmembrane region" description="Helical" evidence="8">
    <location>
        <begin position="36"/>
        <end position="59"/>
    </location>
</feature>
<protein>
    <recommendedName>
        <fullName evidence="11">Permease</fullName>
    </recommendedName>
</protein>
<dbReference type="OrthoDB" id="9793390at2"/>
<dbReference type="Pfam" id="PF01594">
    <property type="entry name" value="AI-2E_transport"/>
    <property type="match status" value="1"/>
</dbReference>
<evidence type="ECO:0008006" key="11">
    <source>
        <dbReference type="Google" id="ProtNLM"/>
    </source>
</evidence>
<comment type="similarity">
    <text evidence="2">Belongs to the autoinducer-2 exporter (AI-2E) (TC 2.A.86) family.</text>
</comment>
<dbReference type="RefSeq" id="WP_008787315.1">
    <property type="nucleotide sequence ID" value="NZ_AKCB01000001.1"/>
</dbReference>
<dbReference type="GO" id="GO:0055085">
    <property type="term" value="P:transmembrane transport"/>
    <property type="evidence" value="ECO:0007669"/>
    <property type="project" value="TreeGrafter"/>
</dbReference>
<evidence type="ECO:0000256" key="4">
    <source>
        <dbReference type="ARBA" id="ARBA00022475"/>
    </source>
</evidence>
<comment type="subcellular location">
    <subcellularLocation>
        <location evidence="1">Cell membrane</location>
        <topology evidence="1">Multi-pass membrane protein</topology>
    </subcellularLocation>
</comment>
<keyword evidence="6 8" id="KW-1133">Transmembrane helix</keyword>
<evidence type="ECO:0000256" key="6">
    <source>
        <dbReference type="ARBA" id="ARBA00022989"/>
    </source>
</evidence>
<dbReference type="EMBL" id="ADKX01000001">
    <property type="protein sequence ID" value="EFW06650.1"/>
    <property type="molecule type" value="Genomic_DNA"/>
</dbReference>
<keyword evidence="7 8" id="KW-0472">Membrane</keyword>
<accession>E7G5Z9</accession>
<comment type="caution">
    <text evidence="9">The sequence shown here is derived from an EMBL/GenBank/DDBJ whole genome shotgun (WGS) entry which is preliminary data.</text>
</comment>
<keyword evidence="10" id="KW-1185">Reference proteome</keyword>
<evidence type="ECO:0000313" key="10">
    <source>
        <dbReference type="Proteomes" id="UP000003157"/>
    </source>
</evidence>
<evidence type="ECO:0000256" key="5">
    <source>
        <dbReference type="ARBA" id="ARBA00022692"/>
    </source>
</evidence>
<gene>
    <name evidence="9" type="ORF">HMPREF9488_00187</name>
</gene>
<evidence type="ECO:0000313" key="9">
    <source>
        <dbReference type="EMBL" id="EFW06650.1"/>
    </source>
</evidence>
<dbReference type="PANTHER" id="PTHR21716:SF53">
    <property type="entry name" value="PERMEASE PERM-RELATED"/>
    <property type="match status" value="1"/>
</dbReference>
<name>E7G5Z9_9FIRM</name>
<dbReference type="GeneID" id="78229388"/>
<evidence type="ECO:0000256" key="8">
    <source>
        <dbReference type="SAM" id="Phobius"/>
    </source>
</evidence>
<evidence type="ECO:0000256" key="3">
    <source>
        <dbReference type="ARBA" id="ARBA00022448"/>
    </source>
</evidence>
<dbReference type="InterPro" id="IPR002549">
    <property type="entry name" value="AI-2E-like"/>
</dbReference>
<dbReference type="PANTHER" id="PTHR21716">
    <property type="entry name" value="TRANSMEMBRANE PROTEIN"/>
    <property type="match status" value="1"/>
</dbReference>
<feature type="transmembrane region" description="Helical" evidence="8">
    <location>
        <begin position="323"/>
        <end position="342"/>
    </location>
</feature>
<feature type="transmembrane region" description="Helical" evidence="8">
    <location>
        <begin position="348"/>
        <end position="369"/>
    </location>
</feature>
<feature type="transmembrane region" description="Helical" evidence="8">
    <location>
        <begin position="266"/>
        <end position="284"/>
    </location>
</feature>
<dbReference type="AlphaFoldDB" id="E7G5Z9"/>
<sequence length="393" mass="43403">MIDKTHIVKNNKTMLYITYAILLAFVVFNYETVFSVVGYLLSLATPLYIAIIIAFILNIPMRKIEHLYGKKIKKKGLKRGLSITTTLILAIILLVLFSSFIIPKLGESISLIITNIFNYSNRLVTLVNDALAQFNVNYAINYDSIQQALTNMDLNSFLSKSGDLLGNAGINLIFQSIGIFGTFINAITSFIMALYLLANKETHLRQLKKIVTFFFGYKESLVIFDIGAEANHYFNGFVSGQLLECCILTSLMYAGFKISGMPFPELLAFIIGIASLVPMFGGFVGFGISFVLVLAVEPTQAIIFTLCFVIIQQFEANIIYPRVVGGAVGISGVYVLLSLVIFGNLLGFFGLLIAVPSMALIYAVGSRVVNIALYRKHIEVTDHSITKIDPDNL</sequence>
<dbReference type="GO" id="GO:0005886">
    <property type="term" value="C:plasma membrane"/>
    <property type="evidence" value="ECO:0007669"/>
    <property type="project" value="UniProtKB-SubCell"/>
</dbReference>
<reference evidence="9 10" key="1">
    <citation type="submission" date="2010-12" db="EMBL/GenBank/DDBJ databases">
        <title>The Genome Sequence of Coprobacillus sp. strain 29_1.</title>
        <authorList>
            <consortium name="The Broad Institute Genome Sequencing Platform"/>
            <person name="Earl A."/>
            <person name="Ward D."/>
            <person name="Feldgarden M."/>
            <person name="Gevers D."/>
            <person name="Daigneault M."/>
            <person name="Sibley C.D."/>
            <person name="White A."/>
            <person name="Strauss J."/>
            <person name="Allen-Vercoe E."/>
            <person name="Young S.K."/>
            <person name="Zeng Q."/>
            <person name="Gargeya S."/>
            <person name="Fitzgerald M."/>
            <person name="Haas B."/>
            <person name="Abouelleil A."/>
            <person name="Alvarado L."/>
            <person name="Arachchi H.M."/>
            <person name="Berlin A."/>
            <person name="Brown A."/>
            <person name="Chapman S.B."/>
            <person name="Chen Z."/>
            <person name="Dunbar C."/>
            <person name="Freedman E."/>
            <person name="Gearin G."/>
            <person name="Gellesch M."/>
            <person name="Goldberg J."/>
            <person name="Griggs A."/>
            <person name="Gujja S."/>
            <person name="Heilman E."/>
            <person name="Heiman D."/>
            <person name="Howarth C."/>
            <person name="Larson L."/>
            <person name="Lui A."/>
            <person name="MacDonald P.J.P."/>
            <person name="Mehta T."/>
            <person name="Montmayeur A."/>
            <person name="Murphy C."/>
            <person name="Neiman D."/>
            <person name="Pearson M."/>
            <person name="Priest M."/>
            <person name="Roberts A."/>
            <person name="Saif S."/>
            <person name="Shea T."/>
            <person name="Shenoy N."/>
            <person name="Sisk P."/>
            <person name="Stolte C."/>
            <person name="Sykes S."/>
            <person name="White J."/>
            <person name="Yandava C."/>
            <person name="Nusbaum C."/>
            <person name="Birren B."/>
        </authorList>
    </citation>
    <scope>NUCLEOTIDE SEQUENCE [LARGE SCALE GENOMIC DNA]</scope>
    <source>
        <strain evidence="9 10">29_1</strain>
    </source>
</reference>
<feature type="transmembrane region" description="Helical" evidence="8">
    <location>
        <begin position="172"/>
        <end position="198"/>
    </location>
</feature>
<feature type="transmembrane region" description="Helical" evidence="8">
    <location>
        <begin position="290"/>
        <end position="311"/>
    </location>
</feature>
<feature type="transmembrane region" description="Helical" evidence="8">
    <location>
        <begin position="80"/>
        <end position="102"/>
    </location>
</feature>
<dbReference type="HOGENOM" id="CLU_031275_2_0_9"/>
<dbReference type="eggNOG" id="COG0628">
    <property type="taxonomic scope" value="Bacteria"/>
</dbReference>
<evidence type="ECO:0000256" key="7">
    <source>
        <dbReference type="ARBA" id="ARBA00023136"/>
    </source>
</evidence>
<keyword evidence="5 8" id="KW-0812">Transmembrane</keyword>